<feature type="domain" description="Ppx/GppA phosphatase N-terminal" evidence="5">
    <location>
        <begin position="19"/>
        <end position="304"/>
    </location>
</feature>
<dbReference type="EC" id="3.6.1.11" evidence="2"/>
<dbReference type="CDD" id="cd24052">
    <property type="entry name" value="ASKHA_NBD_HpPPX-GppA-like"/>
    <property type="match status" value="1"/>
</dbReference>
<evidence type="ECO:0000313" key="6">
    <source>
        <dbReference type="EMBL" id="GAN37387.1"/>
    </source>
</evidence>
<dbReference type="GO" id="GO:0004309">
    <property type="term" value="F:exopolyphosphatase activity"/>
    <property type="evidence" value="ECO:0007669"/>
    <property type="project" value="UniProtKB-EC"/>
</dbReference>
<name>A0A0C9QC71_LACPA</name>
<dbReference type="NCBIfam" id="TIGR03706">
    <property type="entry name" value="exo_poly_only"/>
    <property type="match status" value="1"/>
</dbReference>
<sequence>MTHHFAVIDLGSNSARMTIWEIEQEVVKPIKRLKEMVRLSEDMGPDRVLQPAAMDRTLKALQGFKTELNKYADIDLKAVATAAVRQAKNQKEFLKRVKNEAGLIINVIPGTREAKYDFLGVINTLPIQNALIMDTGGASTELILVQNRKLQHLVSIPFGSVNLSERFLNPDVISAPEYFALSTFIHETFNSIWWLRRAQNLPIIALGGSNRTLAKIERRKEKMADFEAIHGYRMPTKQANAIFKEILGADLATRESIPGLSKFRADIIVGGLMPVISMIRYLDSDRLTFSQFGLREGALYDHLNTRAVTQREH</sequence>
<dbReference type="Gene3D" id="3.30.420.150">
    <property type="entry name" value="Exopolyphosphatase. Domain 2"/>
    <property type="match status" value="1"/>
</dbReference>
<protein>
    <recommendedName>
        <fullName evidence="2">exopolyphosphatase</fullName>
        <ecNumber evidence="2">3.6.1.11</ecNumber>
    </recommendedName>
</protein>
<dbReference type="GO" id="GO:0006793">
    <property type="term" value="P:phosphorus metabolic process"/>
    <property type="evidence" value="ECO:0007669"/>
    <property type="project" value="InterPro"/>
</dbReference>
<organism evidence="6 7">
    <name type="scientific">Lacticaseibacillus paracasei NRIC 0644</name>
    <dbReference type="NCBI Taxonomy" id="1435038"/>
    <lineage>
        <taxon>Bacteria</taxon>
        <taxon>Bacillati</taxon>
        <taxon>Bacillota</taxon>
        <taxon>Bacilli</taxon>
        <taxon>Lactobacillales</taxon>
        <taxon>Lactobacillaceae</taxon>
        <taxon>Lacticaseibacillus</taxon>
    </lineage>
</organism>
<dbReference type="Pfam" id="PF02541">
    <property type="entry name" value="Ppx-GppA"/>
    <property type="match status" value="1"/>
</dbReference>
<dbReference type="AlphaFoldDB" id="A0A0C9QC71"/>
<comment type="caution">
    <text evidence="6">The sequence shown here is derived from an EMBL/GenBank/DDBJ whole genome shotgun (WGS) entry which is preliminary data.</text>
</comment>
<dbReference type="EMBL" id="BAYM01000153">
    <property type="protein sequence ID" value="GAN37387.1"/>
    <property type="molecule type" value="Genomic_DNA"/>
</dbReference>
<accession>A0A0C9QC71</accession>
<evidence type="ECO:0000256" key="3">
    <source>
        <dbReference type="ARBA" id="ARBA00022801"/>
    </source>
</evidence>
<dbReference type="Gene3D" id="3.30.420.40">
    <property type="match status" value="1"/>
</dbReference>
<comment type="catalytic activity">
    <reaction evidence="4">
        <text>[phosphate](n) + H2O = [phosphate](n-1) + phosphate + H(+)</text>
        <dbReference type="Rhea" id="RHEA:21528"/>
        <dbReference type="Rhea" id="RHEA-COMP:9859"/>
        <dbReference type="Rhea" id="RHEA-COMP:14279"/>
        <dbReference type="ChEBI" id="CHEBI:15377"/>
        <dbReference type="ChEBI" id="CHEBI:15378"/>
        <dbReference type="ChEBI" id="CHEBI:16838"/>
        <dbReference type="ChEBI" id="CHEBI:43474"/>
        <dbReference type="EC" id="3.6.1.11"/>
    </reaction>
</comment>
<dbReference type="InterPro" id="IPR003695">
    <property type="entry name" value="Ppx_GppA_N"/>
</dbReference>
<evidence type="ECO:0000256" key="2">
    <source>
        <dbReference type="ARBA" id="ARBA00012451"/>
    </source>
</evidence>
<evidence type="ECO:0000313" key="7">
    <source>
        <dbReference type="Proteomes" id="UP000032552"/>
    </source>
</evidence>
<evidence type="ECO:0000259" key="5">
    <source>
        <dbReference type="Pfam" id="PF02541"/>
    </source>
</evidence>
<dbReference type="PANTHER" id="PTHR30005">
    <property type="entry name" value="EXOPOLYPHOSPHATASE"/>
    <property type="match status" value="1"/>
</dbReference>
<evidence type="ECO:0000256" key="1">
    <source>
        <dbReference type="ARBA" id="ARBA00007125"/>
    </source>
</evidence>
<proteinExistence type="inferred from homology"/>
<evidence type="ECO:0000256" key="4">
    <source>
        <dbReference type="ARBA" id="ARBA00047607"/>
    </source>
</evidence>
<reference evidence="7" key="1">
    <citation type="submission" date="2014-05" db="EMBL/GenBank/DDBJ databases">
        <title>Whole genome sequencing of Lactobacillus casei NRIC0644.</title>
        <authorList>
            <person name="Atarashi H."/>
            <person name="Yoshida Y."/>
            <person name="Fujimura S."/>
            <person name="Tanaka N."/>
            <person name="Shiwa Y."/>
            <person name="Yoshikawa H."/>
            <person name="Okada S."/>
            <person name="Nakagawa J."/>
        </authorList>
    </citation>
    <scope>NUCLEOTIDE SEQUENCE [LARGE SCALE GENOMIC DNA]</scope>
    <source>
        <strain evidence="7">NRIC0644</strain>
    </source>
</reference>
<comment type="similarity">
    <text evidence="1">Belongs to the GppA/Ppx family.</text>
</comment>
<gene>
    <name evidence="6" type="ORF">LC0644_1976</name>
</gene>
<dbReference type="SUPFAM" id="SSF53067">
    <property type="entry name" value="Actin-like ATPase domain"/>
    <property type="match status" value="2"/>
</dbReference>
<dbReference type="RefSeq" id="WP_045625286.1">
    <property type="nucleotide sequence ID" value="NZ_BAYM01000153.1"/>
</dbReference>
<dbReference type="PANTHER" id="PTHR30005:SF0">
    <property type="entry name" value="RETROGRADE REGULATION PROTEIN 2"/>
    <property type="match status" value="1"/>
</dbReference>
<keyword evidence="3" id="KW-0378">Hydrolase</keyword>
<dbReference type="InterPro" id="IPR050273">
    <property type="entry name" value="GppA/Ppx_hydrolase"/>
</dbReference>
<dbReference type="InterPro" id="IPR043129">
    <property type="entry name" value="ATPase_NBD"/>
</dbReference>
<dbReference type="Proteomes" id="UP000032552">
    <property type="component" value="Unassembled WGS sequence"/>
</dbReference>
<dbReference type="InterPro" id="IPR022371">
    <property type="entry name" value="Exopolyphosphatase"/>
</dbReference>